<evidence type="ECO:0000256" key="2">
    <source>
        <dbReference type="ARBA" id="ARBA00012438"/>
    </source>
</evidence>
<dbReference type="InterPro" id="IPR003661">
    <property type="entry name" value="HisK_dim/P_dom"/>
</dbReference>
<dbReference type="PANTHER" id="PTHR43304">
    <property type="entry name" value="PHYTOCHROME-LIKE PROTEIN CPH1"/>
    <property type="match status" value="1"/>
</dbReference>
<dbReference type="Pfam" id="PF08448">
    <property type="entry name" value="PAS_4"/>
    <property type="match status" value="2"/>
</dbReference>
<feature type="domain" description="PAS" evidence="7">
    <location>
        <begin position="11"/>
        <end position="75"/>
    </location>
</feature>
<keyword evidence="5" id="KW-0418">Kinase</keyword>
<dbReference type="InterPro" id="IPR001610">
    <property type="entry name" value="PAC"/>
</dbReference>
<dbReference type="SUPFAM" id="SSF47384">
    <property type="entry name" value="Homodimeric domain of signal transducing histidine kinase"/>
    <property type="match status" value="1"/>
</dbReference>
<dbReference type="CDD" id="cd00130">
    <property type="entry name" value="PAS"/>
    <property type="match status" value="3"/>
</dbReference>
<evidence type="ECO:0000256" key="3">
    <source>
        <dbReference type="ARBA" id="ARBA00022553"/>
    </source>
</evidence>
<feature type="domain" description="Histidine kinase" evidence="6">
    <location>
        <begin position="405"/>
        <end position="621"/>
    </location>
</feature>
<evidence type="ECO:0000259" key="8">
    <source>
        <dbReference type="PROSITE" id="PS50113"/>
    </source>
</evidence>
<accession>A0A418QQE3</accession>
<comment type="caution">
    <text evidence="9">The sequence shown here is derived from an EMBL/GenBank/DDBJ whole genome shotgun (WGS) entry which is preliminary data.</text>
</comment>
<feature type="domain" description="PAC" evidence="8">
    <location>
        <begin position="194"/>
        <end position="257"/>
    </location>
</feature>
<gene>
    <name evidence="9" type="ORF">D0T11_17110</name>
</gene>
<dbReference type="Pfam" id="PF08447">
    <property type="entry name" value="PAS_3"/>
    <property type="match status" value="1"/>
</dbReference>
<dbReference type="Proteomes" id="UP000284250">
    <property type="component" value="Unassembled WGS sequence"/>
</dbReference>
<reference evidence="9 10" key="2">
    <citation type="submission" date="2019-01" db="EMBL/GenBank/DDBJ databases">
        <title>Hymenobacter humicola sp. nov., isolated from soils in Antarctica.</title>
        <authorList>
            <person name="Sedlacek I."/>
            <person name="Holochova P."/>
            <person name="Kralova S."/>
            <person name="Pantucek R."/>
            <person name="Stankova E."/>
            <person name="Vrbovska V."/>
            <person name="Kristofova L."/>
            <person name="Svec P."/>
            <person name="Busse H.-J."/>
        </authorList>
    </citation>
    <scope>NUCLEOTIDE SEQUENCE [LARGE SCALE GENOMIC DNA]</scope>
    <source>
        <strain evidence="9 10">CCM 8852</strain>
    </source>
</reference>
<dbReference type="Gene3D" id="3.30.565.10">
    <property type="entry name" value="Histidine kinase-like ATPase, C-terminal domain"/>
    <property type="match status" value="1"/>
</dbReference>
<evidence type="ECO:0000256" key="1">
    <source>
        <dbReference type="ARBA" id="ARBA00000085"/>
    </source>
</evidence>
<organism evidence="9 10">
    <name type="scientific">Hymenobacter rubripertinctus</name>
    <dbReference type="NCBI Taxonomy" id="2029981"/>
    <lineage>
        <taxon>Bacteria</taxon>
        <taxon>Pseudomonadati</taxon>
        <taxon>Bacteroidota</taxon>
        <taxon>Cytophagia</taxon>
        <taxon>Cytophagales</taxon>
        <taxon>Hymenobacteraceae</taxon>
        <taxon>Hymenobacter</taxon>
    </lineage>
</organism>
<dbReference type="PROSITE" id="PS50109">
    <property type="entry name" value="HIS_KIN"/>
    <property type="match status" value="1"/>
</dbReference>
<feature type="domain" description="PAS" evidence="7">
    <location>
        <begin position="129"/>
        <end position="203"/>
    </location>
</feature>
<evidence type="ECO:0000313" key="9">
    <source>
        <dbReference type="EMBL" id="RIY07260.1"/>
    </source>
</evidence>
<dbReference type="InterPro" id="IPR035965">
    <property type="entry name" value="PAS-like_dom_sf"/>
</dbReference>
<dbReference type="OrthoDB" id="9766459at2"/>
<dbReference type="PANTHER" id="PTHR43304:SF1">
    <property type="entry name" value="PAC DOMAIN-CONTAINING PROTEIN"/>
    <property type="match status" value="1"/>
</dbReference>
<sequence>MSLSECPSSNHLLTSKTEAVLVLSSEGEIRQVSPALTRLLSQPADTLLGRYLTDVLPPAEEERVRPLVARAAAGEVVCYQGLLPGPPQLSECQVALLPLLTDNRIAGVYALVCSRGGGLRPADQALLVREQQLSVIFDSITDITFVLDVEPEGRYRFTFANRAFQKTTGLRLEKVIGSYVHDIIPEPSLSLVLRKYEKAVRTCQPVIWQETSDYPTGQLTGEVTITPVLDEAGECRQLVGIVHDLTRQKKIEEDLRLSNERFQYAIKATTDALYDWDVAADTLYWGEGYEMLFGYGPQENPEPFSQWAEHVLPAEKQRVVGGLRYMAYETTDWHWQEEYRFRRADGSWAWVYDRGYILRDEHGRPVRMIGAMQDISERREAQERQRLMSERLFRQNSDLQQFTYIVSHNLRAPLANALGFADLLARVAPGSDVFTTSLQNLHTSLRQLDGVLTDVNTVLSVRDQQGGYRAEPVALAAVCGQALQGVLPLLKACGGELRYEIPEDLRLPGKRAYFHSIFHNLVSNAIKYRSDERPLLIEVEATTDADGATTIRVRDNGRGFDLAAAGDAVFQLYQRFHSDKKGRGIGLFLVKTHVESMGGRVSVESREGAGTQFMLYFSSHGHENVPD</sequence>
<dbReference type="PROSITE" id="PS50112">
    <property type="entry name" value="PAS"/>
    <property type="match status" value="3"/>
</dbReference>
<dbReference type="SMART" id="SM00091">
    <property type="entry name" value="PAS"/>
    <property type="match status" value="3"/>
</dbReference>
<dbReference type="InterPro" id="IPR000700">
    <property type="entry name" value="PAS-assoc_C"/>
</dbReference>
<dbReference type="GO" id="GO:0000155">
    <property type="term" value="F:phosphorelay sensor kinase activity"/>
    <property type="evidence" value="ECO:0007669"/>
    <property type="project" value="InterPro"/>
</dbReference>
<dbReference type="InterPro" id="IPR036097">
    <property type="entry name" value="HisK_dim/P_sf"/>
</dbReference>
<dbReference type="InterPro" id="IPR004358">
    <property type="entry name" value="Sig_transdc_His_kin-like_C"/>
</dbReference>
<evidence type="ECO:0000313" key="10">
    <source>
        <dbReference type="Proteomes" id="UP000284250"/>
    </source>
</evidence>
<keyword evidence="4" id="KW-0808">Transferase</keyword>
<dbReference type="Gene3D" id="1.10.287.130">
    <property type="match status" value="1"/>
</dbReference>
<name>A0A418QQE3_9BACT</name>
<dbReference type="Gene3D" id="3.30.450.20">
    <property type="entry name" value="PAS domain"/>
    <property type="match status" value="3"/>
</dbReference>
<comment type="catalytic activity">
    <reaction evidence="1">
        <text>ATP + protein L-histidine = ADP + protein N-phospho-L-histidine.</text>
        <dbReference type="EC" id="2.7.13.3"/>
    </reaction>
</comment>
<dbReference type="InterPro" id="IPR036890">
    <property type="entry name" value="HATPase_C_sf"/>
</dbReference>
<keyword evidence="10" id="KW-1185">Reference proteome</keyword>
<evidence type="ECO:0000256" key="5">
    <source>
        <dbReference type="ARBA" id="ARBA00022777"/>
    </source>
</evidence>
<dbReference type="Pfam" id="PF02518">
    <property type="entry name" value="HATPase_c"/>
    <property type="match status" value="1"/>
</dbReference>
<dbReference type="SMART" id="SM00086">
    <property type="entry name" value="PAC"/>
    <property type="match status" value="2"/>
</dbReference>
<feature type="domain" description="PAS" evidence="7">
    <location>
        <begin position="258"/>
        <end position="299"/>
    </location>
</feature>
<dbReference type="SMART" id="SM00388">
    <property type="entry name" value="HisKA"/>
    <property type="match status" value="1"/>
</dbReference>
<dbReference type="EMBL" id="QYCN01000031">
    <property type="protein sequence ID" value="RIY07260.1"/>
    <property type="molecule type" value="Genomic_DNA"/>
</dbReference>
<dbReference type="RefSeq" id="WP_119657028.1">
    <property type="nucleotide sequence ID" value="NZ_JBHUOI010000012.1"/>
</dbReference>
<evidence type="ECO:0000259" key="7">
    <source>
        <dbReference type="PROSITE" id="PS50112"/>
    </source>
</evidence>
<dbReference type="InterPro" id="IPR000014">
    <property type="entry name" value="PAS"/>
</dbReference>
<keyword evidence="3" id="KW-0597">Phosphoprotein</keyword>
<protein>
    <recommendedName>
        <fullName evidence="2">histidine kinase</fullName>
        <ecNumber evidence="2">2.7.13.3</ecNumber>
    </recommendedName>
</protein>
<dbReference type="PRINTS" id="PR00344">
    <property type="entry name" value="BCTRLSENSOR"/>
</dbReference>
<evidence type="ECO:0000259" key="6">
    <source>
        <dbReference type="PROSITE" id="PS50109"/>
    </source>
</evidence>
<dbReference type="InterPro" id="IPR003594">
    <property type="entry name" value="HATPase_dom"/>
</dbReference>
<proteinExistence type="predicted"/>
<dbReference type="InterPro" id="IPR013655">
    <property type="entry name" value="PAS_fold_3"/>
</dbReference>
<dbReference type="SMART" id="SM00387">
    <property type="entry name" value="HATPase_c"/>
    <property type="match status" value="1"/>
</dbReference>
<dbReference type="SUPFAM" id="SSF55785">
    <property type="entry name" value="PYP-like sensor domain (PAS domain)"/>
    <property type="match status" value="3"/>
</dbReference>
<dbReference type="NCBIfam" id="TIGR00229">
    <property type="entry name" value="sensory_box"/>
    <property type="match status" value="2"/>
</dbReference>
<dbReference type="InterPro" id="IPR052162">
    <property type="entry name" value="Sensor_kinase/Photoreceptor"/>
</dbReference>
<dbReference type="AlphaFoldDB" id="A0A418QQE3"/>
<dbReference type="SUPFAM" id="SSF55874">
    <property type="entry name" value="ATPase domain of HSP90 chaperone/DNA topoisomerase II/histidine kinase"/>
    <property type="match status" value="1"/>
</dbReference>
<dbReference type="InterPro" id="IPR005467">
    <property type="entry name" value="His_kinase_dom"/>
</dbReference>
<dbReference type="EC" id="2.7.13.3" evidence="2"/>
<dbReference type="PROSITE" id="PS50113">
    <property type="entry name" value="PAC"/>
    <property type="match status" value="2"/>
</dbReference>
<reference evidence="9 10" key="1">
    <citation type="submission" date="2018-09" db="EMBL/GenBank/DDBJ databases">
        <authorList>
            <person name="Zeman M."/>
            <person name="Pardy F."/>
        </authorList>
    </citation>
    <scope>NUCLEOTIDE SEQUENCE [LARGE SCALE GENOMIC DNA]</scope>
    <source>
        <strain evidence="9 10">CCM 8852</strain>
    </source>
</reference>
<feature type="domain" description="PAC" evidence="8">
    <location>
        <begin position="335"/>
        <end position="387"/>
    </location>
</feature>
<dbReference type="InterPro" id="IPR013656">
    <property type="entry name" value="PAS_4"/>
</dbReference>
<dbReference type="CDD" id="cd00082">
    <property type="entry name" value="HisKA"/>
    <property type="match status" value="1"/>
</dbReference>
<evidence type="ECO:0000256" key="4">
    <source>
        <dbReference type="ARBA" id="ARBA00022679"/>
    </source>
</evidence>